<dbReference type="RefSeq" id="WP_013426615.1">
    <property type="nucleotide sequence ID" value="NC_014666.1"/>
</dbReference>
<reference evidence="2 3" key="1">
    <citation type="submission" date="2010-10" db="EMBL/GenBank/DDBJ databases">
        <title>Complete sequence of Frankia sp. EuI1c.</title>
        <authorList>
            <consortium name="US DOE Joint Genome Institute"/>
            <person name="Lucas S."/>
            <person name="Copeland A."/>
            <person name="Lapidus A."/>
            <person name="Cheng J.-F."/>
            <person name="Bruce D."/>
            <person name="Goodwin L."/>
            <person name="Pitluck S."/>
            <person name="Chertkov O."/>
            <person name="Detter J.C."/>
            <person name="Han C."/>
            <person name="Tapia R."/>
            <person name="Land M."/>
            <person name="Hauser L."/>
            <person name="Jeffries C."/>
            <person name="Kyrpides N."/>
            <person name="Ivanova N."/>
            <person name="Mikhailova N."/>
            <person name="Beauchemin N."/>
            <person name="Sen A."/>
            <person name="Sur S.A."/>
            <person name="Gtari M."/>
            <person name="Wall L."/>
            <person name="Tisa L."/>
            <person name="Woyke T."/>
        </authorList>
    </citation>
    <scope>NUCLEOTIDE SEQUENCE [LARGE SCALE GENOMIC DNA]</scope>
    <source>
        <strain evidence="3">DSM 45817 / CECT 9037 / EuI1c</strain>
    </source>
</reference>
<dbReference type="Gene3D" id="3.10.129.10">
    <property type="entry name" value="Hotdog Thioesterase"/>
    <property type="match status" value="1"/>
</dbReference>
<dbReference type="Pfam" id="PF03061">
    <property type="entry name" value="4HBT"/>
    <property type="match status" value="1"/>
</dbReference>
<dbReference type="AlphaFoldDB" id="E3JC41"/>
<dbReference type="InParanoid" id="E3JC41"/>
<evidence type="ECO:0000313" key="3">
    <source>
        <dbReference type="Proteomes" id="UP000002484"/>
    </source>
</evidence>
<feature type="domain" description="Thioesterase" evidence="1">
    <location>
        <begin position="84"/>
        <end position="150"/>
    </location>
</feature>
<dbReference type="SUPFAM" id="SSF54637">
    <property type="entry name" value="Thioesterase/thiol ester dehydrase-isomerase"/>
    <property type="match status" value="2"/>
</dbReference>
<dbReference type="InterPro" id="IPR029069">
    <property type="entry name" value="HotDog_dom_sf"/>
</dbReference>
<name>E3JC41_PSEI1</name>
<sequence>MSEPGEVLDGVPGPGAVPSLEIETVDVPGIPNARQVRHSARDGHALGPIMMATRRVGDELRGSCPVSPGMCVPGTGTVQLAPLVVWTDVIGGRLAVGELAPRVPVTLDLDVQLTVPPRPTSQINATGRVIKTGRSVVVLGVEFTDDAGELLGVGAAAFMAAGDPSLVMPPIVWEDPDEAPPRPPLLTSLAEHVGCELREPGVAAVYRTVHGLNSSNTVNGGLIALAVEQAALSLNPGVPLASITLRYLRPVRIGPAVATATAHGGMTTVEVRDAGADGRHAVRAVTRSF</sequence>
<evidence type="ECO:0000259" key="1">
    <source>
        <dbReference type="Pfam" id="PF03061"/>
    </source>
</evidence>
<dbReference type="HOGENOM" id="CLU_072037_0_0_11"/>
<dbReference type="InterPro" id="IPR006683">
    <property type="entry name" value="Thioestr_dom"/>
</dbReference>
<dbReference type="EMBL" id="CP002299">
    <property type="protein sequence ID" value="ADP83497.1"/>
    <property type="molecule type" value="Genomic_DNA"/>
</dbReference>
<dbReference type="eggNOG" id="COG2050">
    <property type="taxonomic scope" value="Bacteria"/>
</dbReference>
<gene>
    <name evidence="2" type="ordered locus">FraEuI1c_5511</name>
</gene>
<dbReference type="STRING" id="298654.FraEuI1c_5511"/>
<keyword evidence="3" id="KW-1185">Reference proteome</keyword>
<proteinExistence type="predicted"/>
<accession>E3JC41</accession>
<evidence type="ECO:0000313" key="2">
    <source>
        <dbReference type="EMBL" id="ADP83497.1"/>
    </source>
</evidence>
<dbReference type="KEGG" id="fri:FraEuI1c_5511"/>
<dbReference type="Proteomes" id="UP000002484">
    <property type="component" value="Chromosome"/>
</dbReference>
<protein>
    <recommendedName>
        <fullName evidence="1">Thioesterase domain-containing protein</fullName>
    </recommendedName>
</protein>
<organism evidence="2 3">
    <name type="scientific">Pseudofrankia inefficax (strain DSM 45817 / CECT 9037 / DDB 130130 / EuI1c)</name>
    <name type="common">Frankia inefficax</name>
    <dbReference type="NCBI Taxonomy" id="298654"/>
    <lineage>
        <taxon>Bacteria</taxon>
        <taxon>Bacillati</taxon>
        <taxon>Actinomycetota</taxon>
        <taxon>Actinomycetes</taxon>
        <taxon>Frankiales</taxon>
        <taxon>Frankiaceae</taxon>
        <taxon>Pseudofrankia</taxon>
    </lineage>
</organism>